<evidence type="ECO:0000256" key="10">
    <source>
        <dbReference type="ARBA" id="ARBA00048639"/>
    </source>
</evidence>
<evidence type="ECO:0000256" key="8">
    <source>
        <dbReference type="ARBA" id="ARBA00023002"/>
    </source>
</evidence>
<dbReference type="AlphaFoldDB" id="A0A0F8XGW4"/>
<feature type="domain" description="Dihydroorotate dehydrogenase catalytic" evidence="11">
    <location>
        <begin position="2"/>
        <end position="223"/>
    </location>
</feature>
<keyword evidence="9" id="KW-0472">Membrane</keyword>
<dbReference type="GO" id="GO:0106430">
    <property type="term" value="F:dihydroorotate dehydrogenase (quinone) activity"/>
    <property type="evidence" value="ECO:0007669"/>
    <property type="project" value="UniProtKB-EC"/>
</dbReference>
<dbReference type="Gene3D" id="3.20.20.70">
    <property type="entry name" value="Aldolase class I"/>
    <property type="match status" value="1"/>
</dbReference>
<dbReference type="UniPathway" id="UPA00070">
    <property type="reaction ID" value="UER00946"/>
</dbReference>
<evidence type="ECO:0000256" key="2">
    <source>
        <dbReference type="ARBA" id="ARBA00004370"/>
    </source>
</evidence>
<dbReference type="InterPro" id="IPR005720">
    <property type="entry name" value="Dihydroorotate_DH_cat"/>
</dbReference>
<comment type="cofactor">
    <cofactor evidence="1">
        <name>FMN</name>
        <dbReference type="ChEBI" id="CHEBI:58210"/>
    </cofactor>
</comment>
<sequence>LKSAGCEKIARKLRSKKFNIPIGVSVAKTNCKETVNKEAGIRDYVKAFSTLKDIGDYTTINISCPNAFGGQPFTKAEDLDDLLTKIEEIPSNKPIFLKLMPDLSTKELDDIISVCDNHRIDGFICANLTKDRTNVEIKKHLKDVDVKTVGGISGKPIKNLSTKLIKYIYQKTKDKYIIIGCGGVFSAEDAYEKIKAGASLIQLITGMIFEGPQLISEINQGLVVLLEKDGYKNISQAIGKA</sequence>
<keyword evidence="8" id="KW-0560">Oxidoreductase</keyword>
<dbReference type="CDD" id="cd04738">
    <property type="entry name" value="DHOD_2_like"/>
    <property type="match status" value="1"/>
</dbReference>
<organism evidence="12">
    <name type="scientific">marine sediment metagenome</name>
    <dbReference type="NCBI Taxonomy" id="412755"/>
    <lineage>
        <taxon>unclassified sequences</taxon>
        <taxon>metagenomes</taxon>
        <taxon>ecological metagenomes</taxon>
    </lineage>
</organism>
<dbReference type="GO" id="GO:0005737">
    <property type="term" value="C:cytoplasm"/>
    <property type="evidence" value="ECO:0007669"/>
    <property type="project" value="InterPro"/>
</dbReference>
<evidence type="ECO:0000256" key="7">
    <source>
        <dbReference type="ARBA" id="ARBA00022643"/>
    </source>
</evidence>
<keyword evidence="7" id="KW-0288">FMN</keyword>
<accession>A0A0F8XGW4</accession>
<name>A0A0F8XGW4_9ZZZZ</name>
<dbReference type="EC" id="1.3.5.2" evidence="5"/>
<evidence type="ECO:0000259" key="11">
    <source>
        <dbReference type="Pfam" id="PF01180"/>
    </source>
</evidence>
<dbReference type="InterPro" id="IPR013785">
    <property type="entry name" value="Aldolase_TIM"/>
</dbReference>
<comment type="similarity">
    <text evidence="4">Belongs to the dihydroorotate dehydrogenase family. Type 2 subfamily.</text>
</comment>
<evidence type="ECO:0000256" key="5">
    <source>
        <dbReference type="ARBA" id="ARBA00012791"/>
    </source>
</evidence>
<gene>
    <name evidence="12" type="ORF">LCGC14_2944770</name>
</gene>
<evidence type="ECO:0000313" key="12">
    <source>
        <dbReference type="EMBL" id="KKK68367.1"/>
    </source>
</evidence>
<comment type="catalytic activity">
    <reaction evidence="10">
        <text>(S)-dihydroorotate + a quinone = orotate + a quinol</text>
        <dbReference type="Rhea" id="RHEA:30187"/>
        <dbReference type="ChEBI" id="CHEBI:24646"/>
        <dbReference type="ChEBI" id="CHEBI:30839"/>
        <dbReference type="ChEBI" id="CHEBI:30864"/>
        <dbReference type="ChEBI" id="CHEBI:132124"/>
        <dbReference type="EC" id="1.3.5.2"/>
    </reaction>
</comment>
<protein>
    <recommendedName>
        <fullName evidence="5">dihydroorotate dehydrogenase (quinone)</fullName>
        <ecNumber evidence="5">1.3.5.2</ecNumber>
    </recommendedName>
</protein>
<reference evidence="12" key="1">
    <citation type="journal article" date="2015" name="Nature">
        <title>Complex archaea that bridge the gap between prokaryotes and eukaryotes.</title>
        <authorList>
            <person name="Spang A."/>
            <person name="Saw J.H."/>
            <person name="Jorgensen S.L."/>
            <person name="Zaremba-Niedzwiedzka K."/>
            <person name="Martijn J."/>
            <person name="Lind A.E."/>
            <person name="van Eijk R."/>
            <person name="Schleper C."/>
            <person name="Guy L."/>
            <person name="Ettema T.J."/>
        </authorList>
    </citation>
    <scope>NUCLEOTIDE SEQUENCE</scope>
</reference>
<dbReference type="GO" id="GO:0044205">
    <property type="term" value="P:'de novo' UMP biosynthetic process"/>
    <property type="evidence" value="ECO:0007669"/>
    <property type="project" value="UniProtKB-UniPathway"/>
</dbReference>
<dbReference type="PANTHER" id="PTHR48109:SF4">
    <property type="entry name" value="DIHYDROOROTATE DEHYDROGENASE (QUINONE), MITOCHONDRIAL"/>
    <property type="match status" value="1"/>
</dbReference>
<dbReference type="InterPro" id="IPR050074">
    <property type="entry name" value="DHO_dehydrogenase"/>
</dbReference>
<evidence type="ECO:0000256" key="6">
    <source>
        <dbReference type="ARBA" id="ARBA00022630"/>
    </source>
</evidence>
<dbReference type="GO" id="GO:0006207">
    <property type="term" value="P:'de novo' pyrimidine nucleobase biosynthetic process"/>
    <property type="evidence" value="ECO:0007669"/>
    <property type="project" value="InterPro"/>
</dbReference>
<keyword evidence="6" id="KW-0285">Flavoprotein</keyword>
<dbReference type="EMBL" id="LAZR01059173">
    <property type="protein sequence ID" value="KKK68367.1"/>
    <property type="molecule type" value="Genomic_DNA"/>
</dbReference>
<evidence type="ECO:0000256" key="3">
    <source>
        <dbReference type="ARBA" id="ARBA00005161"/>
    </source>
</evidence>
<dbReference type="InterPro" id="IPR005719">
    <property type="entry name" value="Dihydroorotate_DH_2"/>
</dbReference>
<dbReference type="GO" id="GO:0005886">
    <property type="term" value="C:plasma membrane"/>
    <property type="evidence" value="ECO:0007669"/>
    <property type="project" value="TreeGrafter"/>
</dbReference>
<dbReference type="PANTHER" id="PTHR48109">
    <property type="entry name" value="DIHYDROOROTATE DEHYDROGENASE (QUINONE), MITOCHONDRIAL-RELATED"/>
    <property type="match status" value="1"/>
</dbReference>
<evidence type="ECO:0000256" key="4">
    <source>
        <dbReference type="ARBA" id="ARBA00005359"/>
    </source>
</evidence>
<dbReference type="SUPFAM" id="SSF51395">
    <property type="entry name" value="FMN-linked oxidoreductases"/>
    <property type="match status" value="1"/>
</dbReference>
<comment type="caution">
    <text evidence="12">The sequence shown here is derived from an EMBL/GenBank/DDBJ whole genome shotgun (WGS) entry which is preliminary data.</text>
</comment>
<dbReference type="PROSITE" id="PS00912">
    <property type="entry name" value="DHODEHASE_2"/>
    <property type="match status" value="1"/>
</dbReference>
<comment type="subcellular location">
    <subcellularLocation>
        <location evidence="2">Membrane</location>
    </subcellularLocation>
</comment>
<comment type="pathway">
    <text evidence="3">Pyrimidine metabolism; UMP biosynthesis via de novo pathway; orotate from (S)-dihydroorotate (quinone route): step 1/1.</text>
</comment>
<feature type="non-terminal residue" evidence="12">
    <location>
        <position position="1"/>
    </location>
</feature>
<dbReference type="Pfam" id="PF01180">
    <property type="entry name" value="DHO_dh"/>
    <property type="match status" value="1"/>
</dbReference>
<dbReference type="InterPro" id="IPR001295">
    <property type="entry name" value="Dihydroorotate_DH_CS"/>
</dbReference>
<evidence type="ECO:0000256" key="1">
    <source>
        <dbReference type="ARBA" id="ARBA00001917"/>
    </source>
</evidence>
<evidence type="ECO:0000256" key="9">
    <source>
        <dbReference type="ARBA" id="ARBA00023136"/>
    </source>
</evidence>
<proteinExistence type="inferred from homology"/>